<evidence type="ECO:0000256" key="5">
    <source>
        <dbReference type="ARBA" id="ARBA00023242"/>
    </source>
</evidence>
<dbReference type="InterPro" id="IPR003340">
    <property type="entry name" value="B3_DNA-bd"/>
</dbReference>
<name>A0A1R3JJF0_COCAP</name>
<proteinExistence type="predicted"/>
<organism evidence="7 8">
    <name type="scientific">Corchorus capsularis</name>
    <name type="common">Jute</name>
    <dbReference type="NCBI Taxonomy" id="210143"/>
    <lineage>
        <taxon>Eukaryota</taxon>
        <taxon>Viridiplantae</taxon>
        <taxon>Streptophyta</taxon>
        <taxon>Embryophyta</taxon>
        <taxon>Tracheophyta</taxon>
        <taxon>Spermatophyta</taxon>
        <taxon>Magnoliopsida</taxon>
        <taxon>eudicotyledons</taxon>
        <taxon>Gunneridae</taxon>
        <taxon>Pentapetalae</taxon>
        <taxon>rosids</taxon>
        <taxon>malvids</taxon>
        <taxon>Malvales</taxon>
        <taxon>Malvaceae</taxon>
        <taxon>Grewioideae</taxon>
        <taxon>Apeibeae</taxon>
        <taxon>Corchorus</taxon>
    </lineage>
</organism>
<dbReference type="PANTHER" id="PTHR31140">
    <property type="entry name" value="B3 DOMAIN-CONTAINING TRANSCRIPTION FACTOR ABI3"/>
    <property type="match status" value="1"/>
</dbReference>
<gene>
    <name evidence="7" type="ORF">CCACVL1_05654</name>
</gene>
<dbReference type="GO" id="GO:0003677">
    <property type="term" value="F:DNA binding"/>
    <property type="evidence" value="ECO:0007669"/>
    <property type="project" value="UniProtKB-KW"/>
</dbReference>
<dbReference type="GO" id="GO:0003700">
    <property type="term" value="F:DNA-binding transcription factor activity"/>
    <property type="evidence" value="ECO:0007669"/>
    <property type="project" value="InterPro"/>
</dbReference>
<dbReference type="AlphaFoldDB" id="A0A1R3JJF0"/>
<accession>A0A1R3JJF0</accession>
<comment type="caution">
    <text evidence="7">The sequence shown here is derived from an EMBL/GenBank/DDBJ whole genome shotgun (WGS) entry which is preliminary data.</text>
</comment>
<evidence type="ECO:0000313" key="7">
    <source>
        <dbReference type="EMBL" id="OMO94986.1"/>
    </source>
</evidence>
<dbReference type="GO" id="GO:0005634">
    <property type="term" value="C:nucleus"/>
    <property type="evidence" value="ECO:0007669"/>
    <property type="project" value="UniProtKB-SubCell"/>
</dbReference>
<feature type="domain" description="TF-B3" evidence="6">
    <location>
        <begin position="9"/>
        <end position="112"/>
    </location>
</feature>
<dbReference type="Proteomes" id="UP000188268">
    <property type="component" value="Unassembled WGS sequence"/>
</dbReference>
<evidence type="ECO:0000256" key="3">
    <source>
        <dbReference type="ARBA" id="ARBA00023125"/>
    </source>
</evidence>
<dbReference type="PROSITE" id="PS50863">
    <property type="entry name" value="B3"/>
    <property type="match status" value="1"/>
</dbReference>
<dbReference type="OrthoDB" id="1698378at2759"/>
<reference evidence="7 8" key="1">
    <citation type="submission" date="2013-09" db="EMBL/GenBank/DDBJ databases">
        <title>Corchorus capsularis genome sequencing.</title>
        <authorList>
            <person name="Alam M."/>
            <person name="Haque M.S."/>
            <person name="Islam M.S."/>
            <person name="Emdad E.M."/>
            <person name="Islam M.M."/>
            <person name="Ahmed B."/>
            <person name="Halim A."/>
            <person name="Hossen Q.M.M."/>
            <person name="Hossain M.Z."/>
            <person name="Ahmed R."/>
            <person name="Khan M.M."/>
            <person name="Islam R."/>
            <person name="Rashid M.M."/>
            <person name="Khan S.A."/>
            <person name="Rahman M.S."/>
            <person name="Alam M."/>
        </authorList>
    </citation>
    <scope>NUCLEOTIDE SEQUENCE [LARGE SCALE GENOMIC DNA]</scope>
    <source>
        <strain evidence="8">cv. CVL-1</strain>
        <tissue evidence="7">Whole seedling</tissue>
    </source>
</reference>
<evidence type="ECO:0000259" key="6">
    <source>
        <dbReference type="PROSITE" id="PS50863"/>
    </source>
</evidence>
<dbReference type="Gene3D" id="2.40.330.10">
    <property type="entry name" value="DNA-binding pseudobarrel domain"/>
    <property type="match status" value="1"/>
</dbReference>
<keyword evidence="3" id="KW-0238">DNA-binding</keyword>
<dbReference type="CDD" id="cd10017">
    <property type="entry name" value="B3_DNA"/>
    <property type="match status" value="1"/>
</dbReference>
<sequence length="113" mass="13363">MEEEKSLEIFRKMVRPTEITNHRLVVPTEAMWAFLLKVDSNKLDIQALDVNGKTWNFRYITRRPGSHHPQPYFSRGWMKFVRDNSLQAGDTIIFKIRPLNDPIFFIEVAVKKT</sequence>
<dbReference type="Gramene" id="OMO94986">
    <property type="protein sequence ID" value="OMO94986"/>
    <property type="gene ID" value="CCACVL1_05654"/>
</dbReference>
<comment type="subcellular location">
    <subcellularLocation>
        <location evidence="1">Nucleus</location>
    </subcellularLocation>
</comment>
<evidence type="ECO:0000256" key="2">
    <source>
        <dbReference type="ARBA" id="ARBA00023015"/>
    </source>
</evidence>
<dbReference type="InterPro" id="IPR015300">
    <property type="entry name" value="DNA-bd_pseudobarrel_sf"/>
</dbReference>
<keyword evidence="5" id="KW-0539">Nucleus</keyword>
<evidence type="ECO:0000313" key="8">
    <source>
        <dbReference type="Proteomes" id="UP000188268"/>
    </source>
</evidence>
<keyword evidence="2" id="KW-0805">Transcription regulation</keyword>
<dbReference type="Pfam" id="PF02362">
    <property type="entry name" value="B3"/>
    <property type="match status" value="1"/>
</dbReference>
<dbReference type="InterPro" id="IPR044800">
    <property type="entry name" value="LEC2-like"/>
</dbReference>
<dbReference type="SUPFAM" id="SSF101936">
    <property type="entry name" value="DNA-binding pseudobarrel domain"/>
    <property type="match status" value="1"/>
</dbReference>
<dbReference type="PANTHER" id="PTHR31140:SF145">
    <property type="entry name" value="TF-B3 DOMAIN-CONTAINING PROTEIN"/>
    <property type="match status" value="1"/>
</dbReference>
<evidence type="ECO:0000256" key="1">
    <source>
        <dbReference type="ARBA" id="ARBA00004123"/>
    </source>
</evidence>
<evidence type="ECO:0000256" key="4">
    <source>
        <dbReference type="ARBA" id="ARBA00023163"/>
    </source>
</evidence>
<protein>
    <recommendedName>
        <fullName evidence="6">TF-B3 domain-containing protein</fullName>
    </recommendedName>
</protein>
<dbReference type="EMBL" id="AWWV01007737">
    <property type="protein sequence ID" value="OMO94986.1"/>
    <property type="molecule type" value="Genomic_DNA"/>
</dbReference>
<keyword evidence="4" id="KW-0804">Transcription</keyword>
<keyword evidence="8" id="KW-1185">Reference proteome</keyword>
<dbReference type="SMART" id="SM01019">
    <property type="entry name" value="B3"/>
    <property type="match status" value="1"/>
</dbReference>